<evidence type="ECO:0000256" key="3">
    <source>
        <dbReference type="ARBA" id="ARBA00022763"/>
    </source>
</evidence>
<dbReference type="InterPro" id="IPR005122">
    <property type="entry name" value="Uracil-DNA_glycosylase-like"/>
</dbReference>
<dbReference type="InterPro" id="IPR036895">
    <property type="entry name" value="Uracil-DNA_glycosylase-like_sf"/>
</dbReference>
<gene>
    <name evidence="9" type="ORF">ESB00_18915</name>
</gene>
<dbReference type="SUPFAM" id="SSF52141">
    <property type="entry name" value="Uracil-DNA glycosylase-like"/>
    <property type="match status" value="1"/>
</dbReference>
<dbReference type="GO" id="GO:0097506">
    <property type="term" value="F:deaminated base DNA N-glycosylase activity"/>
    <property type="evidence" value="ECO:0007669"/>
    <property type="project" value="UniProtKB-ARBA"/>
</dbReference>
<keyword evidence="6" id="KW-0411">Iron-sulfur</keyword>
<sequence>MPAPQSKVRRHLAQLSACTRCPKMHRPVVVGRPVASHILLVGQAPGDKEPKLGRPFAWTAGKTLFRWLHEALGWTEDEARDRIYFAAVCRCFPGKKATGGDRVPDEDEIAACSRWLAAEIELLRPALVLPVGKLALMQFLPPAPLYDLIGRQLRIDYRGHTMDCIPLPHPSGASPWHRMEPGKTLLRQALAKVSAHPAVRAAK</sequence>
<keyword evidence="3" id="KW-0227">DNA damage</keyword>
<comment type="caution">
    <text evidence="9">The sequence shown here is derived from an EMBL/GenBank/DDBJ whole genome shotgun (WGS) entry which is preliminary data.</text>
</comment>
<dbReference type="AlphaFoldDB" id="A0A4Q1C616"/>
<dbReference type="SMART" id="SM00987">
    <property type="entry name" value="UreE_C"/>
    <property type="match status" value="1"/>
</dbReference>
<dbReference type="RefSeq" id="WP_129049764.1">
    <property type="nucleotide sequence ID" value="NZ_SDHX01000002.1"/>
</dbReference>
<protein>
    <submittedName>
        <fullName evidence="9">Uracil-DNA glycosylase</fullName>
    </submittedName>
</protein>
<reference evidence="9 10" key="1">
    <citation type="submission" date="2019-01" db="EMBL/GenBank/DDBJ databases">
        <title>Lacunisphaera sp. strain TWA-58.</title>
        <authorList>
            <person name="Chen W.-M."/>
        </authorList>
    </citation>
    <scope>NUCLEOTIDE SEQUENCE [LARGE SCALE GENOMIC DNA]</scope>
    <source>
        <strain evidence="9 10">TWA-58</strain>
    </source>
</reference>
<evidence type="ECO:0000256" key="7">
    <source>
        <dbReference type="ARBA" id="ARBA00023204"/>
    </source>
</evidence>
<dbReference type="GO" id="GO:0051539">
    <property type="term" value="F:4 iron, 4 sulfur cluster binding"/>
    <property type="evidence" value="ECO:0007669"/>
    <property type="project" value="UniProtKB-KW"/>
</dbReference>
<dbReference type="Proteomes" id="UP000290218">
    <property type="component" value="Unassembled WGS sequence"/>
</dbReference>
<evidence type="ECO:0000259" key="8">
    <source>
        <dbReference type="SMART" id="SM00986"/>
    </source>
</evidence>
<dbReference type="CDD" id="cd10033">
    <property type="entry name" value="UDG_like"/>
    <property type="match status" value="1"/>
</dbReference>
<dbReference type="PANTHER" id="PTHR33693">
    <property type="entry name" value="TYPE-5 URACIL-DNA GLYCOSYLASE"/>
    <property type="match status" value="1"/>
</dbReference>
<keyword evidence="5" id="KW-0408">Iron</keyword>
<keyword evidence="2" id="KW-0479">Metal-binding</keyword>
<keyword evidence="1" id="KW-0004">4Fe-4S</keyword>
<keyword evidence="4" id="KW-0378">Hydrolase</keyword>
<proteinExistence type="predicted"/>
<evidence type="ECO:0000256" key="5">
    <source>
        <dbReference type="ARBA" id="ARBA00023004"/>
    </source>
</evidence>
<keyword evidence="10" id="KW-1185">Reference proteome</keyword>
<dbReference type="PANTHER" id="PTHR33693:SF1">
    <property type="entry name" value="TYPE-4 URACIL-DNA GLYCOSYLASE"/>
    <property type="match status" value="1"/>
</dbReference>
<dbReference type="Gene3D" id="3.40.470.10">
    <property type="entry name" value="Uracil-DNA glycosylase-like domain"/>
    <property type="match status" value="1"/>
</dbReference>
<evidence type="ECO:0000256" key="4">
    <source>
        <dbReference type="ARBA" id="ARBA00022801"/>
    </source>
</evidence>
<dbReference type="Pfam" id="PF03167">
    <property type="entry name" value="UDG"/>
    <property type="match status" value="1"/>
</dbReference>
<dbReference type="EMBL" id="SDHX01000002">
    <property type="protein sequence ID" value="RXK53759.1"/>
    <property type="molecule type" value="Genomic_DNA"/>
</dbReference>
<dbReference type="GO" id="GO:0046872">
    <property type="term" value="F:metal ion binding"/>
    <property type="evidence" value="ECO:0007669"/>
    <property type="project" value="UniProtKB-KW"/>
</dbReference>
<keyword evidence="7" id="KW-0234">DNA repair</keyword>
<feature type="domain" description="Uracil-DNA glycosylase-like" evidence="8">
    <location>
        <begin position="28"/>
        <end position="190"/>
    </location>
</feature>
<evidence type="ECO:0000256" key="1">
    <source>
        <dbReference type="ARBA" id="ARBA00022485"/>
    </source>
</evidence>
<dbReference type="OrthoDB" id="9789139at2"/>
<evidence type="ECO:0000256" key="6">
    <source>
        <dbReference type="ARBA" id="ARBA00023014"/>
    </source>
</evidence>
<accession>A0A4Q1C616</accession>
<dbReference type="GO" id="GO:0006281">
    <property type="term" value="P:DNA repair"/>
    <property type="evidence" value="ECO:0007669"/>
    <property type="project" value="UniProtKB-KW"/>
</dbReference>
<evidence type="ECO:0000256" key="2">
    <source>
        <dbReference type="ARBA" id="ARBA00022723"/>
    </source>
</evidence>
<evidence type="ECO:0000313" key="10">
    <source>
        <dbReference type="Proteomes" id="UP000290218"/>
    </source>
</evidence>
<dbReference type="InterPro" id="IPR051536">
    <property type="entry name" value="UDG_Type-4/5"/>
</dbReference>
<organism evidence="9 10">
    <name type="scientific">Oleiharenicola lentus</name>
    <dbReference type="NCBI Taxonomy" id="2508720"/>
    <lineage>
        <taxon>Bacteria</taxon>
        <taxon>Pseudomonadati</taxon>
        <taxon>Verrucomicrobiota</taxon>
        <taxon>Opitutia</taxon>
        <taxon>Opitutales</taxon>
        <taxon>Opitutaceae</taxon>
        <taxon>Oleiharenicola</taxon>
    </lineage>
</organism>
<evidence type="ECO:0000313" key="9">
    <source>
        <dbReference type="EMBL" id="RXK53759.1"/>
    </source>
</evidence>
<name>A0A4Q1C616_9BACT</name>
<dbReference type="SMART" id="SM00986">
    <property type="entry name" value="UDG"/>
    <property type="match status" value="1"/>
</dbReference>